<evidence type="ECO:0000256" key="1">
    <source>
        <dbReference type="SAM" id="Coils"/>
    </source>
</evidence>
<keyword evidence="4" id="KW-1185">Reference proteome</keyword>
<name>A0AAV5WMJ2_9BILA</name>
<keyword evidence="1" id="KW-0175">Coiled coil</keyword>
<sequence>HGSLDLDDSLLHGALNDSLHLRLTDDAIDDGRLSNNTSTTDTGNLLIPSCDCPTTDSSDRLTSLDHSLNNLNRGLDRLTNDTNRLGRNDLLHDLNWSLTCESSSTPTDLRNNAVSLDDTRTLAQLSELGAGDDVARDLHTDAETWGVSKEGTTRLHHHLSSNPIMGPSLDLSHPLR</sequence>
<evidence type="ECO:0000256" key="2">
    <source>
        <dbReference type="SAM" id="MobiDB-lite"/>
    </source>
</evidence>
<comment type="caution">
    <text evidence="3">The sequence shown here is derived from an EMBL/GenBank/DDBJ whole genome shotgun (WGS) entry which is preliminary data.</text>
</comment>
<dbReference type="EMBL" id="BTSY01000006">
    <property type="protein sequence ID" value="GMT31949.1"/>
    <property type="molecule type" value="Genomic_DNA"/>
</dbReference>
<proteinExistence type="predicted"/>
<dbReference type="Proteomes" id="UP001432322">
    <property type="component" value="Unassembled WGS sequence"/>
</dbReference>
<feature type="region of interest" description="Disordered" evidence="2">
    <location>
        <begin position="157"/>
        <end position="176"/>
    </location>
</feature>
<evidence type="ECO:0000313" key="3">
    <source>
        <dbReference type="EMBL" id="GMT31949.1"/>
    </source>
</evidence>
<evidence type="ECO:0000313" key="4">
    <source>
        <dbReference type="Proteomes" id="UP001432322"/>
    </source>
</evidence>
<dbReference type="AlphaFoldDB" id="A0AAV5WMJ2"/>
<feature type="non-terminal residue" evidence="3">
    <location>
        <position position="1"/>
    </location>
</feature>
<reference evidence="3" key="1">
    <citation type="submission" date="2023-10" db="EMBL/GenBank/DDBJ databases">
        <title>Genome assembly of Pristionchus species.</title>
        <authorList>
            <person name="Yoshida K."/>
            <person name="Sommer R.J."/>
        </authorList>
    </citation>
    <scope>NUCLEOTIDE SEQUENCE</scope>
    <source>
        <strain evidence="3">RS5133</strain>
    </source>
</reference>
<organism evidence="3 4">
    <name type="scientific">Pristionchus fissidentatus</name>
    <dbReference type="NCBI Taxonomy" id="1538716"/>
    <lineage>
        <taxon>Eukaryota</taxon>
        <taxon>Metazoa</taxon>
        <taxon>Ecdysozoa</taxon>
        <taxon>Nematoda</taxon>
        <taxon>Chromadorea</taxon>
        <taxon>Rhabditida</taxon>
        <taxon>Rhabditina</taxon>
        <taxon>Diplogasteromorpha</taxon>
        <taxon>Diplogasteroidea</taxon>
        <taxon>Neodiplogasteridae</taxon>
        <taxon>Pristionchus</taxon>
    </lineage>
</organism>
<gene>
    <name evidence="3" type="ORF">PFISCL1PPCAC_23246</name>
</gene>
<accession>A0AAV5WMJ2</accession>
<protein>
    <submittedName>
        <fullName evidence="3">Uncharacterized protein</fullName>
    </submittedName>
</protein>
<feature type="coiled-coil region" evidence="1">
    <location>
        <begin position="61"/>
        <end position="88"/>
    </location>
</feature>